<evidence type="ECO:0000313" key="1">
    <source>
        <dbReference type="EMBL" id="KAG5608718.1"/>
    </source>
</evidence>
<dbReference type="EMBL" id="JACXVP010000004">
    <property type="protein sequence ID" value="KAG5608718.1"/>
    <property type="molecule type" value="Genomic_DNA"/>
</dbReference>
<reference evidence="1 2" key="1">
    <citation type="submission" date="2020-09" db="EMBL/GenBank/DDBJ databases">
        <title>De no assembly of potato wild relative species, Solanum commersonii.</title>
        <authorList>
            <person name="Cho K."/>
        </authorList>
    </citation>
    <scope>NUCLEOTIDE SEQUENCE [LARGE SCALE GENOMIC DNA]</scope>
    <source>
        <strain evidence="1">LZ3.2</strain>
        <tissue evidence="1">Leaf</tissue>
    </source>
</reference>
<keyword evidence="2" id="KW-1185">Reference proteome</keyword>
<sequence>MKRALRGAELINLRHLVARYPEPLVRRFKLTYLQVVDGICCDQSKDVDPADLVNLPELSMDKTNFNQL</sequence>
<dbReference type="Proteomes" id="UP000824120">
    <property type="component" value="Chromosome 4"/>
</dbReference>
<organism evidence="1 2">
    <name type="scientific">Solanum commersonii</name>
    <name type="common">Commerson's wild potato</name>
    <name type="synonym">Commerson's nightshade</name>
    <dbReference type="NCBI Taxonomy" id="4109"/>
    <lineage>
        <taxon>Eukaryota</taxon>
        <taxon>Viridiplantae</taxon>
        <taxon>Streptophyta</taxon>
        <taxon>Embryophyta</taxon>
        <taxon>Tracheophyta</taxon>
        <taxon>Spermatophyta</taxon>
        <taxon>Magnoliopsida</taxon>
        <taxon>eudicotyledons</taxon>
        <taxon>Gunneridae</taxon>
        <taxon>Pentapetalae</taxon>
        <taxon>asterids</taxon>
        <taxon>lamiids</taxon>
        <taxon>Solanales</taxon>
        <taxon>Solanaceae</taxon>
        <taxon>Solanoideae</taxon>
        <taxon>Solaneae</taxon>
        <taxon>Solanum</taxon>
    </lineage>
</organism>
<comment type="caution">
    <text evidence="1">The sequence shown here is derived from an EMBL/GenBank/DDBJ whole genome shotgun (WGS) entry which is preliminary data.</text>
</comment>
<gene>
    <name evidence="1" type="ORF">H5410_019999</name>
</gene>
<evidence type="ECO:0000313" key="2">
    <source>
        <dbReference type="Proteomes" id="UP000824120"/>
    </source>
</evidence>
<protein>
    <submittedName>
        <fullName evidence="1">Uncharacterized protein</fullName>
    </submittedName>
</protein>
<accession>A0A9J5ZCV7</accession>
<name>A0A9J5ZCV7_SOLCO</name>
<proteinExistence type="predicted"/>
<dbReference type="AlphaFoldDB" id="A0A9J5ZCV7"/>